<dbReference type="AlphaFoldDB" id="A0A1D7QVC9"/>
<keyword evidence="10" id="KW-1185">Reference proteome</keyword>
<evidence type="ECO:0000259" key="8">
    <source>
        <dbReference type="Pfam" id="PF13726"/>
    </source>
</evidence>
<dbReference type="InterPro" id="IPR032813">
    <property type="entry name" value="Na_H_antiport_N"/>
</dbReference>
<dbReference type="KEGG" id="bbev:BBEV_1578"/>
<feature type="transmembrane region" description="Helical" evidence="6">
    <location>
        <begin position="338"/>
        <end position="356"/>
    </location>
</feature>
<feature type="transmembrane region" description="Helical" evidence="6">
    <location>
        <begin position="429"/>
        <end position="446"/>
    </location>
</feature>
<dbReference type="EMBL" id="CP012502">
    <property type="protein sequence ID" value="AOM82939.1"/>
    <property type="molecule type" value="Genomic_DNA"/>
</dbReference>
<evidence type="ECO:0000313" key="9">
    <source>
        <dbReference type="EMBL" id="AOM82939.1"/>
    </source>
</evidence>
<dbReference type="PATRIC" id="fig|632773.3.peg.1661"/>
<keyword evidence="5 6" id="KW-0472">Membrane</keyword>
<feature type="domain" description="Na+/H+ antiporter NhaC-like C-terminal" evidence="7">
    <location>
        <begin position="151"/>
        <end position="441"/>
    </location>
</feature>
<gene>
    <name evidence="9" type="ORF">BBEV_1578</name>
</gene>
<evidence type="ECO:0000256" key="5">
    <source>
        <dbReference type="ARBA" id="ARBA00023136"/>
    </source>
</evidence>
<feature type="transmembrane region" description="Helical" evidence="6">
    <location>
        <begin position="259"/>
        <end position="278"/>
    </location>
</feature>
<dbReference type="InterPro" id="IPR018461">
    <property type="entry name" value="Na/H_Antiport_NhaC-like_C"/>
</dbReference>
<keyword evidence="3 6" id="KW-0812">Transmembrane</keyword>
<comment type="subcellular location">
    <subcellularLocation>
        <location evidence="1">Cell membrane</location>
        <topology evidence="1">Multi-pass membrane protein</topology>
    </subcellularLocation>
</comment>
<evidence type="ECO:0000256" key="3">
    <source>
        <dbReference type="ARBA" id="ARBA00022692"/>
    </source>
</evidence>
<organism evidence="9 10">
    <name type="scientific">Salisediminibacterium beveridgei</name>
    <dbReference type="NCBI Taxonomy" id="632773"/>
    <lineage>
        <taxon>Bacteria</taxon>
        <taxon>Bacillati</taxon>
        <taxon>Bacillota</taxon>
        <taxon>Bacilli</taxon>
        <taxon>Bacillales</taxon>
        <taxon>Bacillaceae</taxon>
        <taxon>Salisediminibacterium</taxon>
    </lineage>
</organism>
<dbReference type="STRING" id="632773.BBEV_1578"/>
<protein>
    <submittedName>
        <fullName evidence="9">Histidine permease YuiF</fullName>
    </submittedName>
</protein>
<evidence type="ECO:0000259" key="7">
    <source>
        <dbReference type="Pfam" id="PF03553"/>
    </source>
</evidence>
<dbReference type="InterPro" id="IPR052576">
    <property type="entry name" value="AA_Transporter-Related"/>
</dbReference>
<sequence length="447" mass="47204">MNAVVVAVLVMIVLSLSRIHVVFALLAGAVAGGITAGFSVTETINVFTEGLGTNVSLALSYGLLGAFAISLNFTGLPDLMVRGAVKIVGRQGEDRKRSLTKVLILFLIAGVASLSQNLVPVHIAFIPVLIPPLLKVFNELFMDRRATATALTFGLKAPYILIPAGYGAIFHDTISDNMEASGLAIDPDLIPAALAIPVAGMLVGLLWAFLVSYRKPRTYENRDLAVSEPETERPVSKWGIITALIAIITVLTAQVLSDSMIFGVLTGLAILYVYFIVLHFKGIFTLQETDVLLTDGMKMLAFIGFVMIAAGGFAEVIRETGHVDSLVGWASEWIDGRQGIAAFVMLIIGLFITMGIGSSFATVPILAAIFVPLALSLGFSPMATIALIGTAGALGDAGSPASDSTLGPTAGLNADGQHNHIWDTVVPTFLHFNLPLIAFGWIAAMIL</sequence>
<evidence type="ECO:0000313" key="10">
    <source>
        <dbReference type="Proteomes" id="UP000094463"/>
    </source>
</evidence>
<feature type="domain" description="Putative Na+/H+ antiporter N-terminal" evidence="8">
    <location>
        <begin position="2"/>
        <end position="87"/>
    </location>
</feature>
<evidence type="ECO:0000256" key="6">
    <source>
        <dbReference type="SAM" id="Phobius"/>
    </source>
</evidence>
<feature type="transmembrane region" description="Helical" evidence="6">
    <location>
        <begin position="56"/>
        <end position="77"/>
    </location>
</feature>
<evidence type="ECO:0000256" key="4">
    <source>
        <dbReference type="ARBA" id="ARBA00022989"/>
    </source>
</evidence>
<feature type="transmembrane region" description="Helical" evidence="6">
    <location>
        <begin position="234"/>
        <end position="253"/>
    </location>
</feature>
<dbReference type="RefSeq" id="WP_069364974.1">
    <property type="nucleotide sequence ID" value="NZ_CP012502.1"/>
</dbReference>
<accession>A0A1D7QVC9</accession>
<dbReference type="Pfam" id="PF03553">
    <property type="entry name" value="Na_H_antiporter"/>
    <property type="match status" value="1"/>
</dbReference>
<dbReference type="OrthoDB" id="9772446at2"/>
<reference evidence="9 10" key="1">
    <citation type="submission" date="2015-08" db="EMBL/GenBank/DDBJ databases">
        <title>The complete genome sequence of Bacillus beveridgei MLTeJB.</title>
        <authorList>
            <person name="Hanson T.E."/>
            <person name="Mesa C."/>
            <person name="Basesman S.M."/>
            <person name="Oremland R.S."/>
        </authorList>
    </citation>
    <scope>NUCLEOTIDE SEQUENCE [LARGE SCALE GENOMIC DNA]</scope>
    <source>
        <strain evidence="9 10">MLTeJB</strain>
    </source>
</reference>
<proteinExistence type="predicted"/>
<name>A0A1D7QVC9_9BACI</name>
<evidence type="ECO:0000256" key="2">
    <source>
        <dbReference type="ARBA" id="ARBA00022475"/>
    </source>
</evidence>
<feature type="transmembrane region" description="Helical" evidence="6">
    <location>
        <begin position="150"/>
        <end position="169"/>
    </location>
</feature>
<feature type="transmembrane region" description="Helical" evidence="6">
    <location>
        <begin position="299"/>
        <end position="318"/>
    </location>
</feature>
<keyword evidence="4 6" id="KW-1133">Transmembrane helix</keyword>
<dbReference type="PANTHER" id="PTHR37821">
    <property type="entry name" value="AMINO ACID TRANSPORTER YUIF-RELATED"/>
    <property type="match status" value="1"/>
</dbReference>
<feature type="transmembrane region" description="Helical" evidence="6">
    <location>
        <begin position="98"/>
        <end position="115"/>
    </location>
</feature>
<evidence type="ECO:0000256" key="1">
    <source>
        <dbReference type="ARBA" id="ARBA00004651"/>
    </source>
</evidence>
<feature type="transmembrane region" description="Helical" evidence="6">
    <location>
        <begin position="121"/>
        <end position="138"/>
    </location>
</feature>
<keyword evidence="2" id="KW-1003">Cell membrane</keyword>
<dbReference type="GO" id="GO:0005886">
    <property type="term" value="C:plasma membrane"/>
    <property type="evidence" value="ECO:0007669"/>
    <property type="project" value="UniProtKB-SubCell"/>
</dbReference>
<dbReference type="Proteomes" id="UP000094463">
    <property type="component" value="Chromosome"/>
</dbReference>
<feature type="transmembrane region" description="Helical" evidence="6">
    <location>
        <begin position="189"/>
        <end position="213"/>
    </location>
</feature>
<dbReference type="Pfam" id="PF13726">
    <property type="entry name" value="Na_H_antiport_2"/>
    <property type="match status" value="1"/>
</dbReference>
<feature type="transmembrane region" description="Helical" evidence="6">
    <location>
        <begin position="363"/>
        <end position="388"/>
    </location>
</feature>
<dbReference type="PANTHER" id="PTHR37821:SF1">
    <property type="entry name" value="AMINO ACID TRANSPORTER YUIF-RELATED"/>
    <property type="match status" value="1"/>
</dbReference>